<comment type="caution">
    <text evidence="1">The sequence shown here is derived from an EMBL/GenBank/DDBJ whole genome shotgun (WGS) entry which is preliminary data.</text>
</comment>
<keyword evidence="2" id="KW-1185">Reference proteome</keyword>
<proteinExistence type="predicted"/>
<sequence length="80" mass="9088">IQAISKYPVSYSLRGEFRGTRPYLILVLHNVRSLCRIAPGKCNLTAISLRGPPGPAHGYLYRRPRLSRELRGLQELRASR</sequence>
<evidence type="ECO:0000313" key="1">
    <source>
        <dbReference type="EMBL" id="MCD7455203.1"/>
    </source>
</evidence>
<organism evidence="1 2">
    <name type="scientific">Datura stramonium</name>
    <name type="common">Jimsonweed</name>
    <name type="synonym">Common thornapple</name>
    <dbReference type="NCBI Taxonomy" id="4076"/>
    <lineage>
        <taxon>Eukaryota</taxon>
        <taxon>Viridiplantae</taxon>
        <taxon>Streptophyta</taxon>
        <taxon>Embryophyta</taxon>
        <taxon>Tracheophyta</taxon>
        <taxon>Spermatophyta</taxon>
        <taxon>Magnoliopsida</taxon>
        <taxon>eudicotyledons</taxon>
        <taxon>Gunneridae</taxon>
        <taxon>Pentapetalae</taxon>
        <taxon>asterids</taxon>
        <taxon>lamiids</taxon>
        <taxon>Solanales</taxon>
        <taxon>Solanaceae</taxon>
        <taxon>Solanoideae</taxon>
        <taxon>Datureae</taxon>
        <taxon>Datura</taxon>
    </lineage>
</organism>
<accession>A0ABS8S8Q2</accession>
<reference evidence="1 2" key="1">
    <citation type="journal article" date="2021" name="BMC Genomics">
        <title>Datura genome reveals duplications of psychoactive alkaloid biosynthetic genes and high mutation rate following tissue culture.</title>
        <authorList>
            <person name="Rajewski A."/>
            <person name="Carter-House D."/>
            <person name="Stajich J."/>
            <person name="Litt A."/>
        </authorList>
    </citation>
    <scope>NUCLEOTIDE SEQUENCE [LARGE SCALE GENOMIC DNA]</scope>
    <source>
        <strain evidence="1">AR-01</strain>
    </source>
</reference>
<feature type="non-terminal residue" evidence="1">
    <location>
        <position position="1"/>
    </location>
</feature>
<dbReference type="EMBL" id="JACEIK010000332">
    <property type="protein sequence ID" value="MCD7455203.1"/>
    <property type="molecule type" value="Genomic_DNA"/>
</dbReference>
<protein>
    <submittedName>
        <fullName evidence="1">Uncharacterized protein</fullName>
    </submittedName>
</protein>
<dbReference type="Proteomes" id="UP000823775">
    <property type="component" value="Unassembled WGS sequence"/>
</dbReference>
<evidence type="ECO:0000313" key="2">
    <source>
        <dbReference type="Proteomes" id="UP000823775"/>
    </source>
</evidence>
<name>A0ABS8S8Q2_DATST</name>
<gene>
    <name evidence="1" type="ORF">HAX54_027385</name>
</gene>